<feature type="transmembrane region" description="Helical" evidence="6">
    <location>
        <begin position="91"/>
        <end position="110"/>
    </location>
</feature>
<name>A0A3N4KAA0_9PEZI</name>
<evidence type="ECO:0000259" key="7">
    <source>
        <dbReference type="Pfam" id="PF20684"/>
    </source>
</evidence>
<keyword evidence="2 6" id="KW-0812">Transmembrane</keyword>
<evidence type="ECO:0000256" key="3">
    <source>
        <dbReference type="ARBA" id="ARBA00022989"/>
    </source>
</evidence>
<dbReference type="GO" id="GO:0016020">
    <property type="term" value="C:membrane"/>
    <property type="evidence" value="ECO:0007669"/>
    <property type="project" value="UniProtKB-SubCell"/>
</dbReference>
<keyword evidence="3 6" id="KW-1133">Transmembrane helix</keyword>
<reference evidence="8 9" key="1">
    <citation type="journal article" date="2018" name="Nat. Ecol. Evol.">
        <title>Pezizomycetes genomes reveal the molecular basis of ectomycorrhizal truffle lifestyle.</title>
        <authorList>
            <person name="Murat C."/>
            <person name="Payen T."/>
            <person name="Noel B."/>
            <person name="Kuo A."/>
            <person name="Morin E."/>
            <person name="Chen J."/>
            <person name="Kohler A."/>
            <person name="Krizsan K."/>
            <person name="Balestrini R."/>
            <person name="Da Silva C."/>
            <person name="Montanini B."/>
            <person name="Hainaut M."/>
            <person name="Levati E."/>
            <person name="Barry K.W."/>
            <person name="Belfiori B."/>
            <person name="Cichocki N."/>
            <person name="Clum A."/>
            <person name="Dockter R.B."/>
            <person name="Fauchery L."/>
            <person name="Guy J."/>
            <person name="Iotti M."/>
            <person name="Le Tacon F."/>
            <person name="Lindquist E.A."/>
            <person name="Lipzen A."/>
            <person name="Malagnac F."/>
            <person name="Mello A."/>
            <person name="Molinier V."/>
            <person name="Miyauchi S."/>
            <person name="Poulain J."/>
            <person name="Riccioni C."/>
            <person name="Rubini A."/>
            <person name="Sitrit Y."/>
            <person name="Splivallo R."/>
            <person name="Traeger S."/>
            <person name="Wang M."/>
            <person name="Zifcakova L."/>
            <person name="Wipf D."/>
            <person name="Zambonelli A."/>
            <person name="Paolocci F."/>
            <person name="Nowrousian M."/>
            <person name="Ottonello S."/>
            <person name="Baldrian P."/>
            <person name="Spatafora J.W."/>
            <person name="Henrissat B."/>
            <person name="Nagy L.G."/>
            <person name="Aury J.M."/>
            <person name="Wincker P."/>
            <person name="Grigoriev I.V."/>
            <person name="Bonfante P."/>
            <person name="Martin F.M."/>
        </authorList>
    </citation>
    <scope>NUCLEOTIDE SEQUENCE [LARGE SCALE GENOMIC DNA]</scope>
    <source>
        <strain evidence="8 9">CCBAS932</strain>
    </source>
</reference>
<accession>A0A3N4KAA0</accession>
<evidence type="ECO:0000256" key="4">
    <source>
        <dbReference type="ARBA" id="ARBA00023136"/>
    </source>
</evidence>
<dbReference type="STRING" id="1392247.A0A3N4KAA0"/>
<dbReference type="InParanoid" id="A0A3N4KAA0"/>
<evidence type="ECO:0000256" key="2">
    <source>
        <dbReference type="ARBA" id="ARBA00022692"/>
    </source>
</evidence>
<organism evidence="8 9">
    <name type="scientific">Morchella conica CCBAS932</name>
    <dbReference type="NCBI Taxonomy" id="1392247"/>
    <lineage>
        <taxon>Eukaryota</taxon>
        <taxon>Fungi</taxon>
        <taxon>Dikarya</taxon>
        <taxon>Ascomycota</taxon>
        <taxon>Pezizomycotina</taxon>
        <taxon>Pezizomycetes</taxon>
        <taxon>Pezizales</taxon>
        <taxon>Morchellaceae</taxon>
        <taxon>Morchella</taxon>
    </lineage>
</organism>
<protein>
    <recommendedName>
        <fullName evidence="7">Rhodopsin domain-containing protein</fullName>
    </recommendedName>
</protein>
<dbReference type="InterPro" id="IPR052337">
    <property type="entry name" value="SAT4-like"/>
</dbReference>
<dbReference type="PANTHER" id="PTHR33048">
    <property type="entry name" value="PTH11-LIKE INTEGRAL MEMBRANE PROTEIN (AFU_ORTHOLOGUE AFUA_5G11245)"/>
    <property type="match status" value="1"/>
</dbReference>
<evidence type="ECO:0000256" key="6">
    <source>
        <dbReference type="SAM" id="Phobius"/>
    </source>
</evidence>
<evidence type="ECO:0000256" key="1">
    <source>
        <dbReference type="ARBA" id="ARBA00004141"/>
    </source>
</evidence>
<dbReference type="OrthoDB" id="5429740at2759"/>
<keyword evidence="9" id="KW-1185">Reference proteome</keyword>
<proteinExistence type="inferred from homology"/>
<feature type="transmembrane region" description="Helical" evidence="6">
    <location>
        <begin position="171"/>
        <end position="201"/>
    </location>
</feature>
<feature type="transmembrane region" description="Helical" evidence="6">
    <location>
        <begin position="221"/>
        <end position="243"/>
    </location>
</feature>
<keyword evidence="4 6" id="KW-0472">Membrane</keyword>
<evidence type="ECO:0000313" key="8">
    <source>
        <dbReference type="EMBL" id="RPB07434.1"/>
    </source>
</evidence>
<evidence type="ECO:0000256" key="5">
    <source>
        <dbReference type="ARBA" id="ARBA00038359"/>
    </source>
</evidence>
<gene>
    <name evidence="8" type="ORF">P167DRAFT_403880</name>
</gene>
<dbReference type="InterPro" id="IPR049326">
    <property type="entry name" value="Rhodopsin_dom_fungi"/>
</dbReference>
<feature type="transmembrane region" description="Helical" evidence="6">
    <location>
        <begin position="141"/>
        <end position="159"/>
    </location>
</feature>
<comment type="subcellular location">
    <subcellularLocation>
        <location evidence="1">Membrane</location>
        <topology evidence="1">Multi-pass membrane protein</topology>
    </subcellularLocation>
</comment>
<dbReference type="Proteomes" id="UP000277580">
    <property type="component" value="Unassembled WGS sequence"/>
</dbReference>
<feature type="transmembrane region" description="Helical" evidence="6">
    <location>
        <begin position="255"/>
        <end position="275"/>
    </location>
</feature>
<dbReference type="PANTHER" id="PTHR33048:SF47">
    <property type="entry name" value="INTEGRAL MEMBRANE PROTEIN-RELATED"/>
    <property type="match status" value="1"/>
</dbReference>
<feature type="transmembrane region" description="Helical" evidence="6">
    <location>
        <begin position="58"/>
        <end position="79"/>
    </location>
</feature>
<dbReference type="AlphaFoldDB" id="A0A3N4KAA0"/>
<evidence type="ECO:0000313" key="9">
    <source>
        <dbReference type="Proteomes" id="UP000277580"/>
    </source>
</evidence>
<comment type="similarity">
    <text evidence="5">Belongs to the SAT4 family.</text>
</comment>
<dbReference type="EMBL" id="ML119183">
    <property type="protein sequence ID" value="RPB07434.1"/>
    <property type="molecule type" value="Genomic_DNA"/>
</dbReference>
<feature type="domain" description="Rhodopsin" evidence="7">
    <location>
        <begin position="75"/>
        <end position="317"/>
    </location>
</feature>
<dbReference type="Pfam" id="PF20684">
    <property type="entry name" value="Fung_rhodopsin"/>
    <property type="match status" value="1"/>
</dbReference>
<sequence length="335" mass="37127">MSTNNTQILPSITAEDWMNLKSIKHLAAENNLKGFNQDFIPPRFTDPNYVMPDKGNTLFVLNIVMVSVVFVVVALRYYARVFIAGGLGADDVAIGLAVLSFVGSCSLYCFSVKTGGFGRHIYDLDSETICNLLKETYIMPILYNVGVFFIKLSLLLFYRRLFGPNRLLQRLVIIFIVFQVIYTVGSTGGLIFICSPVYAWWYVSLRATKCPDFIKTMTIFLSLRAVSVFTDVLVLLLPMKMLWDLKIPVRQKLGLGVVFGLGIMACVTAVLRLAYLPRLLTTVDVSWHVIPVAICDVLEQSLGIITASLPALTAIIAKYKPLPSSPDPSSASPPH</sequence>